<proteinExistence type="predicted"/>
<protein>
    <submittedName>
        <fullName evidence="1">Uncharacterized protein</fullName>
    </submittedName>
</protein>
<sequence>MSTKKNIYLIYFPSCNCQICYIALPKFTGKAHCTCVEVSDPGHGRTSDSEFEVAKPNSKTLDIKTQSHISAFNANSFFLYMFLKNYASI</sequence>
<dbReference type="AlphaFoldDB" id="A0A0E9X6B8"/>
<name>A0A0E9X6B8_ANGAN</name>
<dbReference type="EMBL" id="GBXM01010325">
    <property type="protein sequence ID" value="JAH98252.1"/>
    <property type="molecule type" value="Transcribed_RNA"/>
</dbReference>
<reference evidence="1" key="1">
    <citation type="submission" date="2014-11" db="EMBL/GenBank/DDBJ databases">
        <authorList>
            <person name="Amaro Gonzalez C."/>
        </authorList>
    </citation>
    <scope>NUCLEOTIDE SEQUENCE</scope>
</reference>
<evidence type="ECO:0000313" key="1">
    <source>
        <dbReference type="EMBL" id="JAH98252.1"/>
    </source>
</evidence>
<reference evidence="1" key="2">
    <citation type="journal article" date="2015" name="Fish Shellfish Immunol.">
        <title>Early steps in the European eel (Anguilla anguilla)-Vibrio vulnificus interaction in the gills: Role of the RtxA13 toxin.</title>
        <authorList>
            <person name="Callol A."/>
            <person name="Pajuelo D."/>
            <person name="Ebbesson L."/>
            <person name="Teles M."/>
            <person name="MacKenzie S."/>
            <person name="Amaro C."/>
        </authorList>
    </citation>
    <scope>NUCLEOTIDE SEQUENCE</scope>
</reference>
<accession>A0A0E9X6B8</accession>
<organism evidence="1">
    <name type="scientific">Anguilla anguilla</name>
    <name type="common">European freshwater eel</name>
    <name type="synonym">Muraena anguilla</name>
    <dbReference type="NCBI Taxonomy" id="7936"/>
    <lineage>
        <taxon>Eukaryota</taxon>
        <taxon>Metazoa</taxon>
        <taxon>Chordata</taxon>
        <taxon>Craniata</taxon>
        <taxon>Vertebrata</taxon>
        <taxon>Euteleostomi</taxon>
        <taxon>Actinopterygii</taxon>
        <taxon>Neopterygii</taxon>
        <taxon>Teleostei</taxon>
        <taxon>Anguilliformes</taxon>
        <taxon>Anguillidae</taxon>
        <taxon>Anguilla</taxon>
    </lineage>
</organism>